<name>D7FHM7_ECTSI</name>
<reference evidence="2 3" key="1">
    <citation type="journal article" date="2010" name="Nature">
        <title>The Ectocarpus genome and the independent evolution of multicellularity in brown algae.</title>
        <authorList>
            <person name="Cock J.M."/>
            <person name="Sterck L."/>
            <person name="Rouze P."/>
            <person name="Scornet D."/>
            <person name="Allen A.E."/>
            <person name="Amoutzias G."/>
            <person name="Anthouard V."/>
            <person name="Artiguenave F."/>
            <person name="Aury J.M."/>
            <person name="Badger J.H."/>
            <person name="Beszteri B."/>
            <person name="Billiau K."/>
            <person name="Bonnet E."/>
            <person name="Bothwell J.H."/>
            <person name="Bowler C."/>
            <person name="Boyen C."/>
            <person name="Brownlee C."/>
            <person name="Carrano C.J."/>
            <person name="Charrier B."/>
            <person name="Cho G.Y."/>
            <person name="Coelho S.M."/>
            <person name="Collen J."/>
            <person name="Corre E."/>
            <person name="Da Silva C."/>
            <person name="Delage L."/>
            <person name="Delaroque N."/>
            <person name="Dittami S.M."/>
            <person name="Doulbeau S."/>
            <person name="Elias M."/>
            <person name="Farnham G."/>
            <person name="Gachon C.M."/>
            <person name="Gschloessl B."/>
            <person name="Heesch S."/>
            <person name="Jabbari K."/>
            <person name="Jubin C."/>
            <person name="Kawai H."/>
            <person name="Kimura K."/>
            <person name="Kloareg B."/>
            <person name="Kupper F.C."/>
            <person name="Lang D."/>
            <person name="Le Bail A."/>
            <person name="Leblanc C."/>
            <person name="Lerouge P."/>
            <person name="Lohr M."/>
            <person name="Lopez P.J."/>
            <person name="Martens C."/>
            <person name="Maumus F."/>
            <person name="Michel G."/>
            <person name="Miranda-Saavedra D."/>
            <person name="Morales J."/>
            <person name="Moreau H."/>
            <person name="Motomura T."/>
            <person name="Nagasato C."/>
            <person name="Napoli C.A."/>
            <person name="Nelson D.R."/>
            <person name="Nyvall-Collen P."/>
            <person name="Peters A.F."/>
            <person name="Pommier C."/>
            <person name="Potin P."/>
            <person name="Poulain J."/>
            <person name="Quesneville H."/>
            <person name="Read B."/>
            <person name="Rensing S.A."/>
            <person name="Ritter A."/>
            <person name="Rousvoal S."/>
            <person name="Samanta M."/>
            <person name="Samson G."/>
            <person name="Schroeder D.C."/>
            <person name="Segurens B."/>
            <person name="Strittmatter M."/>
            <person name="Tonon T."/>
            <person name="Tregear J.W."/>
            <person name="Valentin K."/>
            <person name="von Dassow P."/>
            <person name="Yamagishi T."/>
            <person name="Van de Peer Y."/>
            <person name="Wincker P."/>
        </authorList>
    </citation>
    <scope>NUCLEOTIDE SEQUENCE [LARGE SCALE GENOMIC DNA]</scope>
    <source>
        <strain evidence="3">Ec32 / CCAP1310/4</strain>
    </source>
</reference>
<proteinExistence type="predicted"/>
<keyword evidence="1" id="KW-0812">Transmembrane</keyword>
<keyword evidence="1" id="KW-1133">Transmembrane helix</keyword>
<accession>D7FHM7</accession>
<dbReference type="InParanoid" id="D7FHM7"/>
<evidence type="ECO:0000256" key="1">
    <source>
        <dbReference type="SAM" id="Phobius"/>
    </source>
</evidence>
<dbReference type="AlphaFoldDB" id="D7FHM7"/>
<keyword evidence="1" id="KW-0472">Membrane</keyword>
<evidence type="ECO:0000313" key="2">
    <source>
        <dbReference type="EMBL" id="CBJ28584.1"/>
    </source>
</evidence>
<sequence length="82" mass="8897">MSAADHARSPRKSIGSAGNKITSMFSTVKALLTASRRTARQLAERQKLESELESAYKSTMAVWGVIFMASDLGMALVMAMLM</sequence>
<gene>
    <name evidence="2" type="ORF">Esi_0109_0075</name>
</gene>
<dbReference type="EMBL" id="FN647779">
    <property type="protein sequence ID" value="CBJ28584.1"/>
    <property type="molecule type" value="Genomic_DNA"/>
</dbReference>
<dbReference type="EMBL" id="FN649750">
    <property type="protein sequence ID" value="CBJ28584.1"/>
    <property type="molecule type" value="Genomic_DNA"/>
</dbReference>
<feature type="transmembrane region" description="Helical" evidence="1">
    <location>
        <begin position="60"/>
        <end position="81"/>
    </location>
</feature>
<protein>
    <submittedName>
        <fullName evidence="2">Uncharacterized protein</fullName>
    </submittedName>
</protein>
<organism evidence="2 3">
    <name type="scientific">Ectocarpus siliculosus</name>
    <name type="common">Brown alga</name>
    <name type="synonym">Conferva siliculosa</name>
    <dbReference type="NCBI Taxonomy" id="2880"/>
    <lineage>
        <taxon>Eukaryota</taxon>
        <taxon>Sar</taxon>
        <taxon>Stramenopiles</taxon>
        <taxon>Ochrophyta</taxon>
        <taxon>PX clade</taxon>
        <taxon>Phaeophyceae</taxon>
        <taxon>Ectocarpales</taxon>
        <taxon>Ectocarpaceae</taxon>
        <taxon>Ectocarpus</taxon>
    </lineage>
</organism>
<keyword evidence="3" id="KW-1185">Reference proteome</keyword>
<dbReference type="Proteomes" id="UP000002630">
    <property type="component" value="Linkage Group LG25"/>
</dbReference>
<evidence type="ECO:0000313" key="3">
    <source>
        <dbReference type="Proteomes" id="UP000002630"/>
    </source>
</evidence>